<dbReference type="PANTHER" id="PTHR43283">
    <property type="entry name" value="BETA-LACTAMASE-RELATED"/>
    <property type="match status" value="1"/>
</dbReference>
<name>A0A5M3WQ38_9ACTN</name>
<dbReference type="Proteomes" id="UP000331127">
    <property type="component" value="Unassembled WGS sequence"/>
</dbReference>
<dbReference type="AlphaFoldDB" id="A0A5M3WQ38"/>
<feature type="region of interest" description="Disordered" evidence="1">
    <location>
        <begin position="1"/>
        <end position="20"/>
    </location>
</feature>
<dbReference type="SUPFAM" id="SSF56601">
    <property type="entry name" value="beta-lactamase/transpeptidase-like"/>
    <property type="match status" value="1"/>
</dbReference>
<evidence type="ECO:0000259" key="2">
    <source>
        <dbReference type="Pfam" id="PF00144"/>
    </source>
</evidence>
<dbReference type="Pfam" id="PF00144">
    <property type="entry name" value="Beta-lactamase"/>
    <property type="match status" value="1"/>
</dbReference>
<keyword evidence="4" id="KW-1185">Reference proteome</keyword>
<dbReference type="GO" id="GO:0016787">
    <property type="term" value="F:hydrolase activity"/>
    <property type="evidence" value="ECO:0007669"/>
    <property type="project" value="UniProtKB-KW"/>
</dbReference>
<accession>A0A5M3WQ38</accession>
<dbReference type="InterPro" id="IPR001466">
    <property type="entry name" value="Beta-lactam-related"/>
</dbReference>
<dbReference type="InterPro" id="IPR050789">
    <property type="entry name" value="Diverse_Enzym_Activities"/>
</dbReference>
<evidence type="ECO:0000313" key="4">
    <source>
        <dbReference type="Proteomes" id="UP000331127"/>
    </source>
</evidence>
<evidence type="ECO:0000256" key="1">
    <source>
        <dbReference type="SAM" id="MobiDB-lite"/>
    </source>
</evidence>
<organism evidence="3 4">
    <name type="scientific">Acrocarpospora macrocephala</name>
    <dbReference type="NCBI Taxonomy" id="150177"/>
    <lineage>
        <taxon>Bacteria</taxon>
        <taxon>Bacillati</taxon>
        <taxon>Actinomycetota</taxon>
        <taxon>Actinomycetes</taxon>
        <taxon>Streptosporangiales</taxon>
        <taxon>Streptosporangiaceae</taxon>
        <taxon>Acrocarpospora</taxon>
    </lineage>
</organism>
<proteinExistence type="predicted"/>
<dbReference type="Gene3D" id="3.40.710.10">
    <property type="entry name" value="DD-peptidase/beta-lactamase superfamily"/>
    <property type="match status" value="1"/>
</dbReference>
<protein>
    <submittedName>
        <fullName evidence="3">Hydrolase</fullName>
    </submittedName>
</protein>
<evidence type="ECO:0000313" key="3">
    <source>
        <dbReference type="EMBL" id="GES08823.1"/>
    </source>
</evidence>
<keyword evidence="3" id="KW-0378">Hydrolase</keyword>
<gene>
    <name evidence="3" type="ORF">Amac_024190</name>
</gene>
<dbReference type="EMBL" id="BLAE01000012">
    <property type="protein sequence ID" value="GES08823.1"/>
    <property type="molecule type" value="Genomic_DNA"/>
</dbReference>
<dbReference type="PANTHER" id="PTHR43283:SF7">
    <property type="entry name" value="BETA-LACTAMASE-RELATED DOMAIN-CONTAINING PROTEIN"/>
    <property type="match status" value="1"/>
</dbReference>
<dbReference type="RefSeq" id="WP_155354416.1">
    <property type="nucleotide sequence ID" value="NZ_BAAAHL010000060.1"/>
</dbReference>
<dbReference type="InterPro" id="IPR012338">
    <property type="entry name" value="Beta-lactam/transpept-like"/>
</dbReference>
<feature type="domain" description="Beta-lactamase-related" evidence="2">
    <location>
        <begin position="96"/>
        <end position="386"/>
    </location>
</feature>
<dbReference type="OrthoDB" id="9814204at2"/>
<reference evidence="3 4" key="1">
    <citation type="submission" date="2019-10" db="EMBL/GenBank/DDBJ databases">
        <title>Whole genome shotgun sequence of Acrocarpospora macrocephala NBRC 16266.</title>
        <authorList>
            <person name="Ichikawa N."/>
            <person name="Kimura A."/>
            <person name="Kitahashi Y."/>
            <person name="Komaki H."/>
            <person name="Oguchi A."/>
        </authorList>
    </citation>
    <scope>NUCLEOTIDE SEQUENCE [LARGE SCALE GENOMIC DNA]</scope>
    <source>
        <strain evidence="3 4">NBRC 16266</strain>
    </source>
</reference>
<sequence length="407" mass="45190">MIEFSTKPDAARLGIMQGTPPPPDKRVTLANWMKGPYNQWGFQHVRELIPTAPIRRGPGPIWELPRAPRALRDVDIVAGPWGPMSFGRLLDDTFTDAIAVLHRGSLVFEEYHNAMTPGTPHIAMSMSKSVTATVTGAAIDRGFLSPDSLVTDLLPELAGTSFEGCTVRHILDMRTGTRQDVITDEQSDKFLEILLWQPPTLPLQTRNVIDFFYTLQNYRSHGTHYEYRSILTNVLAWLTERAAGVRFNELASELLWKPLGAEFDASITVDGHGNVAAEIGVSATLRDLARLGEMLRRDGLADATRVVSAAWAADTVTPEPDSIEAFRERGRVTLPNDEAYYRNQWWVARSRAEGGVYLALGIHGQMILVHEAAEVVVVKLSCWPEPWPEDLVHPSIQGAINLAERLA</sequence>
<comment type="caution">
    <text evidence="3">The sequence shown here is derived from an EMBL/GenBank/DDBJ whole genome shotgun (WGS) entry which is preliminary data.</text>
</comment>